<proteinExistence type="predicted"/>
<organism evidence="2 3">
    <name type="scientific">Rufibacter tibetensis</name>
    <dbReference type="NCBI Taxonomy" id="512763"/>
    <lineage>
        <taxon>Bacteria</taxon>
        <taxon>Pseudomonadati</taxon>
        <taxon>Bacteroidota</taxon>
        <taxon>Cytophagia</taxon>
        <taxon>Cytophagales</taxon>
        <taxon>Hymenobacteraceae</taxon>
        <taxon>Rufibacter</taxon>
    </lineage>
</organism>
<sequence>MKTSLSLVLSLLINIGTCLAQEATIDAIANQVKRVCLSFKERSNNQKFGKPQKVEELIYECGVSPEEEGIKLYQLTYEHVSFVGNDTKGYDLESINLNQISDLTFEYGKHKFTNQLTKEEFLKIFGQSTNKNFNERGNGMTDVLIFFKGADEGLVFSFKSGYLEKIEFWEPC</sequence>
<dbReference type="KEGG" id="rti:DC20_15915"/>
<gene>
    <name evidence="2" type="ORF">DC20_15915</name>
</gene>
<accession>A0A0N7HWT9</accession>
<evidence type="ECO:0000256" key="1">
    <source>
        <dbReference type="SAM" id="SignalP"/>
    </source>
</evidence>
<dbReference type="STRING" id="512763.DC20_15915"/>
<keyword evidence="1" id="KW-0732">Signal</keyword>
<dbReference type="OrthoDB" id="979427at2"/>
<evidence type="ECO:0008006" key="4">
    <source>
        <dbReference type="Google" id="ProtNLM"/>
    </source>
</evidence>
<protein>
    <recommendedName>
        <fullName evidence="4">Beta-lactamase-inhibitor-like PepSY-like domain-containing protein</fullName>
    </recommendedName>
</protein>
<reference evidence="2 3" key="1">
    <citation type="submission" date="2015-08" db="EMBL/GenBank/DDBJ databases">
        <title>Complete genome sequence of Rufibacter tibetensis strain 1351t, a radiation-resistant bacterium from tibet plateau.</title>
        <authorList>
            <person name="Dai J."/>
        </authorList>
    </citation>
    <scope>NUCLEOTIDE SEQUENCE [LARGE SCALE GENOMIC DNA]</scope>
    <source>
        <strain evidence="2 3">1351</strain>
    </source>
</reference>
<feature type="signal peptide" evidence="1">
    <location>
        <begin position="1"/>
        <end position="20"/>
    </location>
</feature>
<evidence type="ECO:0000313" key="2">
    <source>
        <dbReference type="EMBL" id="ALJ00177.1"/>
    </source>
</evidence>
<dbReference type="Proteomes" id="UP000061382">
    <property type="component" value="Chromosome"/>
</dbReference>
<dbReference type="RefSeq" id="WP_062544729.1">
    <property type="nucleotide sequence ID" value="NZ_CP012643.1"/>
</dbReference>
<name>A0A0N7HWT9_9BACT</name>
<dbReference type="EMBL" id="CP012643">
    <property type="protein sequence ID" value="ALJ00177.1"/>
    <property type="molecule type" value="Genomic_DNA"/>
</dbReference>
<evidence type="ECO:0000313" key="3">
    <source>
        <dbReference type="Proteomes" id="UP000061382"/>
    </source>
</evidence>
<keyword evidence="3" id="KW-1185">Reference proteome</keyword>
<dbReference type="PATRIC" id="fig|512763.3.peg.3499"/>
<feature type="chain" id="PRO_5006012725" description="Beta-lactamase-inhibitor-like PepSY-like domain-containing protein" evidence="1">
    <location>
        <begin position="21"/>
        <end position="172"/>
    </location>
</feature>
<dbReference type="AlphaFoldDB" id="A0A0N7HWT9"/>